<dbReference type="PANTHER" id="PTHR31118:SF12">
    <property type="entry name" value="CYCLASE-LIKE PROTEIN 2"/>
    <property type="match status" value="1"/>
</dbReference>
<dbReference type="InterPro" id="IPR037175">
    <property type="entry name" value="KFase_sf"/>
</dbReference>
<dbReference type="AlphaFoldDB" id="A0A402A8W6"/>
<organism evidence="1 2">
    <name type="scientific">Tengunoibacter tsumagoiensis</name>
    <dbReference type="NCBI Taxonomy" id="2014871"/>
    <lineage>
        <taxon>Bacteria</taxon>
        <taxon>Bacillati</taxon>
        <taxon>Chloroflexota</taxon>
        <taxon>Ktedonobacteria</taxon>
        <taxon>Ktedonobacterales</taxon>
        <taxon>Dictyobacteraceae</taxon>
        <taxon>Tengunoibacter</taxon>
    </lineage>
</organism>
<keyword evidence="2" id="KW-1185">Reference proteome</keyword>
<dbReference type="InterPro" id="IPR007325">
    <property type="entry name" value="KFase/CYL"/>
</dbReference>
<dbReference type="OrthoDB" id="9796085at2"/>
<reference evidence="2" key="1">
    <citation type="submission" date="2018-12" db="EMBL/GenBank/DDBJ databases">
        <title>Tengunoibacter tsumagoiensis gen. nov., sp. nov., Dictyobacter kobayashii sp. nov., D. alpinus sp. nov., and D. joshuensis sp. nov. and description of Dictyobacteraceae fam. nov. within the order Ktedonobacterales isolated from Tengu-no-mugimeshi.</title>
        <authorList>
            <person name="Wang C.M."/>
            <person name="Zheng Y."/>
            <person name="Sakai Y."/>
            <person name="Toyoda A."/>
            <person name="Minakuchi Y."/>
            <person name="Abe K."/>
            <person name="Yokota A."/>
            <person name="Yabe S."/>
        </authorList>
    </citation>
    <scope>NUCLEOTIDE SEQUENCE [LARGE SCALE GENOMIC DNA]</scope>
    <source>
        <strain evidence="2">Uno3</strain>
    </source>
</reference>
<dbReference type="GO" id="GO:0019441">
    <property type="term" value="P:L-tryptophan catabolic process to kynurenine"/>
    <property type="evidence" value="ECO:0007669"/>
    <property type="project" value="InterPro"/>
</dbReference>
<comment type="caution">
    <text evidence="1">The sequence shown here is derived from an EMBL/GenBank/DDBJ whole genome shotgun (WGS) entry which is preliminary data.</text>
</comment>
<dbReference type="Pfam" id="PF04199">
    <property type="entry name" value="Cyclase"/>
    <property type="match status" value="1"/>
</dbReference>
<gene>
    <name evidence="1" type="ORF">KTT_54830</name>
</gene>
<proteinExistence type="predicted"/>
<protein>
    <submittedName>
        <fullName evidence="1">Cyclase</fullName>
    </submittedName>
</protein>
<dbReference type="Gene3D" id="3.50.30.50">
    <property type="entry name" value="Putative cyclase"/>
    <property type="match status" value="1"/>
</dbReference>
<sequence length="227" mass="25459">MQFIDITQGFYADMPSFQAKWYPKSAIYAVMTPETDPAHTGRTFTRLELFAHNATHVDVPQHFYAQKETLDQIPLDTFIGHTCIADLSHKAPREPITGDDLEQALNGIWTAGSRLIIRTDYHHHYWGHADFWDKPPYLVLSAADWIVEHGAVLVGLDCITDKPGDTTQPVHFRLLGAGVPILEYITNLHQIKQPTGYLIALPTKVDGVEAAPVRAIFVEDFQGRASL</sequence>
<accession>A0A402A8W6</accession>
<dbReference type="EMBL" id="BIFR01000002">
    <property type="protein sequence ID" value="GCE15624.1"/>
    <property type="molecule type" value="Genomic_DNA"/>
</dbReference>
<name>A0A402A8W6_9CHLR</name>
<dbReference type="PANTHER" id="PTHR31118">
    <property type="entry name" value="CYCLASE-LIKE PROTEIN 2"/>
    <property type="match status" value="1"/>
</dbReference>
<dbReference type="RefSeq" id="WP_126583054.1">
    <property type="nucleotide sequence ID" value="NZ_BIFR01000002.1"/>
</dbReference>
<dbReference type="SUPFAM" id="SSF102198">
    <property type="entry name" value="Putative cyclase"/>
    <property type="match status" value="1"/>
</dbReference>
<dbReference type="Proteomes" id="UP000287352">
    <property type="component" value="Unassembled WGS sequence"/>
</dbReference>
<evidence type="ECO:0000313" key="2">
    <source>
        <dbReference type="Proteomes" id="UP000287352"/>
    </source>
</evidence>
<evidence type="ECO:0000313" key="1">
    <source>
        <dbReference type="EMBL" id="GCE15624.1"/>
    </source>
</evidence>
<dbReference type="GO" id="GO:0004061">
    <property type="term" value="F:arylformamidase activity"/>
    <property type="evidence" value="ECO:0007669"/>
    <property type="project" value="InterPro"/>
</dbReference>